<sequence>MARMTPARPPTEAEICRLRSPSEKRLEERAAAQQVVKLPVLMMSLLAHQPIQSNDQRDPRVQGMRLLLCRRKTVTAPAALSSRTARIAGRTRCLGLEPRGYSEEEKDWVYRAYRERGSKRAISRIFDISRCCVEPVARKKGQEAGSVADGLQPADENDVLELDERKDLRLKTVEQTVALGSALSADSTGRCVCDR</sequence>
<dbReference type="Proteomes" id="UP001155040">
    <property type="component" value="Unassembled WGS sequence"/>
</dbReference>
<protein>
    <submittedName>
        <fullName evidence="1">Uncharacterized protein</fullName>
    </submittedName>
</protein>
<dbReference type="AlphaFoldDB" id="A0A9X2ZCJ0"/>
<reference evidence="1" key="1">
    <citation type="submission" date="2022-08" db="EMBL/GenBank/DDBJ databases">
        <title>Genomic Encyclopedia of Type Strains, Phase V (KMG-V): Genome sequencing to study the core and pangenomes of soil and plant-associated prokaryotes.</title>
        <authorList>
            <person name="Whitman W."/>
        </authorList>
    </citation>
    <scope>NUCLEOTIDE SEQUENCE</scope>
    <source>
        <strain evidence="1">SP3012</strain>
    </source>
</reference>
<accession>A0A9X2ZCJ0</accession>
<gene>
    <name evidence="1" type="ORF">GGQ01_002974</name>
</gene>
<evidence type="ECO:0000313" key="1">
    <source>
        <dbReference type="EMBL" id="MCS4037885.1"/>
    </source>
</evidence>
<name>A0A9X2ZCJ0_9BACT</name>
<organism evidence="1 2">
    <name type="scientific">Salinibacter ruber</name>
    <dbReference type="NCBI Taxonomy" id="146919"/>
    <lineage>
        <taxon>Bacteria</taxon>
        <taxon>Pseudomonadati</taxon>
        <taxon>Rhodothermota</taxon>
        <taxon>Rhodothermia</taxon>
        <taxon>Rhodothermales</taxon>
        <taxon>Salinibacteraceae</taxon>
        <taxon>Salinibacter</taxon>
    </lineage>
</organism>
<dbReference type="EMBL" id="JANUBF010000028">
    <property type="protein sequence ID" value="MCS4037885.1"/>
    <property type="molecule type" value="Genomic_DNA"/>
</dbReference>
<proteinExistence type="predicted"/>
<comment type="caution">
    <text evidence="1">The sequence shown here is derived from an EMBL/GenBank/DDBJ whole genome shotgun (WGS) entry which is preliminary data.</text>
</comment>
<evidence type="ECO:0000313" key="2">
    <source>
        <dbReference type="Proteomes" id="UP001155040"/>
    </source>
</evidence>